<dbReference type="Pfam" id="PF04039">
    <property type="entry name" value="MnhB"/>
    <property type="match status" value="1"/>
</dbReference>
<dbReference type="PANTHER" id="PTHR33932:SF4">
    <property type="entry name" value="NA(+)_H(+) ANTIPORTER SUBUNIT B"/>
    <property type="match status" value="1"/>
</dbReference>
<accession>A0ABW0U8J6</accession>
<keyword evidence="3" id="KW-1003">Cell membrane</keyword>
<feature type="transmembrane region" description="Helical" evidence="7">
    <location>
        <begin position="70"/>
        <end position="91"/>
    </location>
</feature>
<keyword evidence="10" id="KW-1185">Reference proteome</keyword>
<comment type="caution">
    <text evidence="9">The sequence shown here is derived from an EMBL/GenBank/DDBJ whole genome shotgun (WGS) entry which is preliminary data.</text>
</comment>
<organism evidence="9 10">
    <name type="scientific">Aliibacillus thermotolerans</name>
    <dbReference type="NCBI Taxonomy" id="1834418"/>
    <lineage>
        <taxon>Bacteria</taxon>
        <taxon>Bacillati</taxon>
        <taxon>Bacillota</taxon>
        <taxon>Bacilli</taxon>
        <taxon>Bacillales</taxon>
        <taxon>Bacillaceae</taxon>
        <taxon>Aliibacillus</taxon>
    </lineage>
</organism>
<sequence length="140" mass="15089">MKLNDIVIQTTTKFVLFIILAFSIFIFFNGHHHPGGGFIGGLMTSAAITLLLLAFDFETVKRILPIDFKILTASGMLIATLTGMGGLVFGGPFLSHTFGYVHLPFFGEVELATALLFDLGVYFVVVGSALTIIEMIGGDQ</sequence>
<dbReference type="PANTHER" id="PTHR33932">
    <property type="entry name" value="NA(+)/H(+) ANTIPORTER SUBUNIT B"/>
    <property type="match status" value="1"/>
</dbReference>
<feature type="domain" description="Na+/H+ antiporter MnhB subunit-related protein" evidence="8">
    <location>
        <begin position="7"/>
        <end position="130"/>
    </location>
</feature>
<feature type="transmembrane region" description="Helical" evidence="7">
    <location>
        <begin position="12"/>
        <end position="31"/>
    </location>
</feature>
<proteinExistence type="inferred from homology"/>
<name>A0ABW0U8J6_9BACI</name>
<dbReference type="InterPro" id="IPR007182">
    <property type="entry name" value="MnhB"/>
</dbReference>
<evidence type="ECO:0000256" key="7">
    <source>
        <dbReference type="SAM" id="Phobius"/>
    </source>
</evidence>
<dbReference type="RefSeq" id="WP_377902125.1">
    <property type="nucleotide sequence ID" value="NZ_JBHSPF010000068.1"/>
</dbReference>
<evidence type="ECO:0000256" key="3">
    <source>
        <dbReference type="ARBA" id="ARBA00022475"/>
    </source>
</evidence>
<dbReference type="NCBIfam" id="NF009223">
    <property type="entry name" value="PRK12573.1"/>
    <property type="match status" value="1"/>
</dbReference>
<protein>
    <submittedName>
        <fullName evidence="9">Na(+)/H(+) antiporter subunit B</fullName>
    </submittedName>
</protein>
<keyword evidence="5 7" id="KW-1133">Transmembrane helix</keyword>
<evidence type="ECO:0000256" key="2">
    <source>
        <dbReference type="ARBA" id="ARBA00009425"/>
    </source>
</evidence>
<feature type="transmembrane region" description="Helical" evidence="7">
    <location>
        <begin position="111"/>
        <end position="133"/>
    </location>
</feature>
<evidence type="ECO:0000256" key="6">
    <source>
        <dbReference type="ARBA" id="ARBA00023136"/>
    </source>
</evidence>
<keyword evidence="6 7" id="KW-0472">Membrane</keyword>
<evidence type="ECO:0000259" key="8">
    <source>
        <dbReference type="Pfam" id="PF04039"/>
    </source>
</evidence>
<feature type="transmembrane region" description="Helical" evidence="7">
    <location>
        <begin position="37"/>
        <end position="58"/>
    </location>
</feature>
<dbReference type="InterPro" id="IPR050622">
    <property type="entry name" value="CPA3_antiporter_subunitB"/>
</dbReference>
<evidence type="ECO:0000256" key="1">
    <source>
        <dbReference type="ARBA" id="ARBA00004651"/>
    </source>
</evidence>
<evidence type="ECO:0000256" key="5">
    <source>
        <dbReference type="ARBA" id="ARBA00022989"/>
    </source>
</evidence>
<comment type="subcellular location">
    <subcellularLocation>
        <location evidence="1">Cell membrane</location>
        <topology evidence="1">Multi-pass membrane protein</topology>
    </subcellularLocation>
</comment>
<evidence type="ECO:0000313" key="9">
    <source>
        <dbReference type="EMBL" id="MFC5629775.1"/>
    </source>
</evidence>
<evidence type="ECO:0000313" key="10">
    <source>
        <dbReference type="Proteomes" id="UP001596143"/>
    </source>
</evidence>
<dbReference type="Proteomes" id="UP001596143">
    <property type="component" value="Unassembled WGS sequence"/>
</dbReference>
<comment type="similarity">
    <text evidence="2">Belongs to the CPA3 antiporters (TC 2.A.63) subunit B family.</text>
</comment>
<gene>
    <name evidence="9" type="ORF">ACFPTR_13045</name>
</gene>
<evidence type="ECO:0000256" key="4">
    <source>
        <dbReference type="ARBA" id="ARBA00022692"/>
    </source>
</evidence>
<reference evidence="10" key="1">
    <citation type="journal article" date="2019" name="Int. J. Syst. Evol. Microbiol.">
        <title>The Global Catalogue of Microorganisms (GCM) 10K type strain sequencing project: providing services to taxonomists for standard genome sequencing and annotation.</title>
        <authorList>
            <consortium name="The Broad Institute Genomics Platform"/>
            <consortium name="The Broad Institute Genome Sequencing Center for Infectious Disease"/>
            <person name="Wu L."/>
            <person name="Ma J."/>
        </authorList>
    </citation>
    <scope>NUCLEOTIDE SEQUENCE [LARGE SCALE GENOMIC DNA]</scope>
    <source>
        <strain evidence="10">CGMCC 1.15790</strain>
    </source>
</reference>
<keyword evidence="4 7" id="KW-0812">Transmembrane</keyword>
<dbReference type="EMBL" id="JBHSPF010000068">
    <property type="protein sequence ID" value="MFC5629775.1"/>
    <property type="molecule type" value="Genomic_DNA"/>
</dbReference>